<keyword evidence="2" id="KW-1185">Reference proteome</keyword>
<reference evidence="1 2" key="1">
    <citation type="submission" date="2017-07" db="EMBL/GenBank/DDBJ databases">
        <authorList>
            <person name="Talla V."/>
            <person name="Backstrom N."/>
        </authorList>
    </citation>
    <scope>NUCLEOTIDE SEQUENCE [LARGE SCALE GENOMIC DNA]</scope>
</reference>
<gene>
    <name evidence="1" type="ORF">LSINAPIS_LOCUS4386</name>
</gene>
<evidence type="ECO:0000313" key="1">
    <source>
        <dbReference type="EMBL" id="VVC91818.1"/>
    </source>
</evidence>
<sequence>RKYTPFFFYTVRQCRAVARRRCLRARWAAARARRLCPRACRRWRARRRLPPSPRWLGRLT</sequence>
<organism evidence="1 2">
    <name type="scientific">Leptidea sinapis</name>
    <dbReference type="NCBI Taxonomy" id="189913"/>
    <lineage>
        <taxon>Eukaryota</taxon>
        <taxon>Metazoa</taxon>
        <taxon>Ecdysozoa</taxon>
        <taxon>Arthropoda</taxon>
        <taxon>Hexapoda</taxon>
        <taxon>Insecta</taxon>
        <taxon>Pterygota</taxon>
        <taxon>Neoptera</taxon>
        <taxon>Endopterygota</taxon>
        <taxon>Lepidoptera</taxon>
        <taxon>Glossata</taxon>
        <taxon>Ditrysia</taxon>
        <taxon>Papilionoidea</taxon>
        <taxon>Pieridae</taxon>
        <taxon>Dismorphiinae</taxon>
        <taxon>Leptidea</taxon>
    </lineage>
</organism>
<proteinExistence type="predicted"/>
<evidence type="ECO:0000313" key="2">
    <source>
        <dbReference type="Proteomes" id="UP000324832"/>
    </source>
</evidence>
<dbReference type="AlphaFoldDB" id="A0A5E4Q2B9"/>
<dbReference type="EMBL" id="FZQP02001115">
    <property type="protein sequence ID" value="VVC91818.1"/>
    <property type="molecule type" value="Genomic_DNA"/>
</dbReference>
<name>A0A5E4Q2B9_9NEOP</name>
<protein>
    <submittedName>
        <fullName evidence="1">Uncharacterized protein</fullName>
    </submittedName>
</protein>
<accession>A0A5E4Q2B9</accession>
<dbReference type="Proteomes" id="UP000324832">
    <property type="component" value="Unassembled WGS sequence"/>
</dbReference>
<feature type="non-terminal residue" evidence="1">
    <location>
        <position position="1"/>
    </location>
</feature>